<accession>A0ABD6E400</accession>
<keyword evidence="2" id="KW-1185">Reference proteome</keyword>
<dbReference type="Proteomes" id="UP001608902">
    <property type="component" value="Unassembled WGS sequence"/>
</dbReference>
<organism evidence="1 2">
    <name type="scientific">Gnathostoma spinigerum</name>
    <dbReference type="NCBI Taxonomy" id="75299"/>
    <lineage>
        <taxon>Eukaryota</taxon>
        <taxon>Metazoa</taxon>
        <taxon>Ecdysozoa</taxon>
        <taxon>Nematoda</taxon>
        <taxon>Chromadorea</taxon>
        <taxon>Rhabditida</taxon>
        <taxon>Spirurina</taxon>
        <taxon>Gnathostomatomorpha</taxon>
        <taxon>Gnathostomatoidea</taxon>
        <taxon>Gnathostomatidae</taxon>
        <taxon>Gnathostoma</taxon>
    </lineage>
</organism>
<proteinExistence type="predicted"/>
<dbReference type="EMBL" id="JBGFUD010000092">
    <property type="protein sequence ID" value="MFH4973632.1"/>
    <property type="molecule type" value="Genomic_DNA"/>
</dbReference>
<evidence type="ECO:0000313" key="1">
    <source>
        <dbReference type="EMBL" id="MFH4973632.1"/>
    </source>
</evidence>
<sequence>MNSRGSQLVLHHKPTLIPFRLYCFLTSCRLCFDESFLGAWGYAKVELPSSAEFILTAWHSSTEGIKMTSLVLGVTPRSNSRPRLNSSSLLGIPLLKASKW</sequence>
<dbReference type="AlphaFoldDB" id="A0ABD6E400"/>
<protein>
    <submittedName>
        <fullName evidence="1">Uncharacterized protein</fullName>
    </submittedName>
</protein>
<evidence type="ECO:0000313" key="2">
    <source>
        <dbReference type="Proteomes" id="UP001608902"/>
    </source>
</evidence>
<gene>
    <name evidence="1" type="ORF">AB6A40_000341</name>
</gene>
<reference evidence="1 2" key="1">
    <citation type="submission" date="2024-08" db="EMBL/GenBank/DDBJ databases">
        <title>Gnathostoma spinigerum genome.</title>
        <authorList>
            <person name="Gonzalez-Bertolin B."/>
            <person name="Monzon S."/>
            <person name="Zaballos A."/>
            <person name="Jimenez P."/>
            <person name="Dekumyoy P."/>
            <person name="Varona S."/>
            <person name="Cuesta I."/>
            <person name="Sumanam S."/>
            <person name="Adisakwattana P."/>
            <person name="Gasser R.B."/>
            <person name="Hernandez-Gonzalez A."/>
            <person name="Young N.D."/>
            <person name="Perteguer M.J."/>
        </authorList>
    </citation>
    <scope>NUCLEOTIDE SEQUENCE [LARGE SCALE GENOMIC DNA]</scope>
    <source>
        <strain evidence="1">AL3</strain>
        <tissue evidence="1">Liver</tissue>
    </source>
</reference>
<comment type="caution">
    <text evidence="1">The sequence shown here is derived from an EMBL/GenBank/DDBJ whole genome shotgun (WGS) entry which is preliminary data.</text>
</comment>
<name>A0ABD6E400_9BILA</name>